<protein>
    <submittedName>
        <fullName evidence="1">Uncharacterized protein</fullName>
    </submittedName>
</protein>
<dbReference type="Proteomes" id="UP000241463">
    <property type="component" value="Segment"/>
</dbReference>
<evidence type="ECO:0000313" key="1">
    <source>
        <dbReference type="EMBL" id="AUV59888.1"/>
    </source>
</evidence>
<evidence type="ECO:0000313" key="2">
    <source>
        <dbReference type="Proteomes" id="UP000241463"/>
    </source>
</evidence>
<dbReference type="RefSeq" id="YP_009798172.1">
    <property type="nucleotide sequence ID" value="NC_047924.1"/>
</dbReference>
<organism evidence="1 2">
    <name type="scientific">Lactobacillus phage Bacchae</name>
    <dbReference type="NCBI Taxonomy" id="2079429"/>
    <lineage>
        <taxon>Viruses</taxon>
        <taxon>Duplodnaviria</taxon>
        <taxon>Heunggongvirae</taxon>
        <taxon>Uroviricota</taxon>
        <taxon>Caudoviricetes</taxon>
        <taxon>Herelleviridae</taxon>
        <taxon>Harbinvirus</taxon>
        <taxon>Harbinvirus bacchae</taxon>
    </lineage>
</organism>
<reference evidence="1 2" key="1">
    <citation type="submission" date="2018-01" db="EMBL/GenBank/DDBJ databases">
        <title>Lactobacillus phages that infect wine-derived L. plantarum strains.</title>
        <authorList>
            <person name="Kyrkou I."/>
            <person name="Hestbjerg Hansen L."/>
        </authorList>
    </citation>
    <scope>NUCLEOTIDE SEQUENCE [LARGE SCALE GENOMIC DNA]</scope>
</reference>
<accession>A0A2K9VCE1</accession>
<dbReference type="KEGG" id="vg:54988617"/>
<name>A0A2K9VCE1_9CAUD</name>
<dbReference type="GeneID" id="54988617"/>
<keyword evidence="2" id="KW-1185">Reference proteome</keyword>
<dbReference type="EMBL" id="MG765277">
    <property type="protein sequence ID" value="AUV59888.1"/>
    <property type="molecule type" value="Genomic_DNA"/>
</dbReference>
<sequence>MTNHNKQQQAYATPVKDKLRLLTGKVITLNTYDTSYPVEFIEPLLFYVAYGLPDKLDTNTLTIYFNQHYIKGTPLNKIGLHLVNPH</sequence>
<proteinExistence type="predicted"/>